<dbReference type="InterPro" id="IPR013317">
    <property type="entry name" value="DnaA_dom"/>
</dbReference>
<dbReference type="Proteomes" id="UP000240010">
    <property type="component" value="Unassembled WGS sequence"/>
</dbReference>
<reference evidence="3 4" key="1">
    <citation type="submission" date="2018-02" db="EMBL/GenBank/DDBJ databases">
        <title>Subsurface microbial communities from deep shales in Ohio and West Virginia, USA.</title>
        <authorList>
            <person name="Wrighton K."/>
        </authorList>
    </citation>
    <scope>NUCLEOTIDE SEQUENCE [LARGE SCALE GENOMIC DNA]</scope>
    <source>
        <strain evidence="3 4">OWC-DMM</strain>
    </source>
</reference>
<feature type="domain" description="Chromosomal replication initiator protein DnaA ATPAse" evidence="1">
    <location>
        <begin position="91"/>
        <end position="157"/>
    </location>
</feature>
<dbReference type="Gene3D" id="3.40.50.300">
    <property type="entry name" value="P-loop containing nucleotide triphosphate hydrolases"/>
    <property type="match status" value="1"/>
</dbReference>
<organism evidence="3 4">
    <name type="scientific">Methylobacter tundripaludum</name>
    <dbReference type="NCBI Taxonomy" id="173365"/>
    <lineage>
        <taxon>Bacteria</taxon>
        <taxon>Pseudomonadati</taxon>
        <taxon>Pseudomonadota</taxon>
        <taxon>Gammaproteobacteria</taxon>
        <taxon>Methylococcales</taxon>
        <taxon>Methylococcaceae</taxon>
        <taxon>Methylobacter</taxon>
    </lineage>
</organism>
<dbReference type="Pfam" id="PF22688">
    <property type="entry name" value="Hda_lid"/>
    <property type="match status" value="1"/>
</dbReference>
<dbReference type="PANTHER" id="PTHR30050">
    <property type="entry name" value="CHROMOSOMAL REPLICATION INITIATOR PROTEIN DNAA"/>
    <property type="match status" value="1"/>
</dbReference>
<protein>
    <submittedName>
        <fullName evidence="3">Regulatory inactivation of DnaA Hda protein</fullName>
    </submittedName>
</protein>
<dbReference type="RefSeq" id="WP_104427822.1">
    <property type="nucleotide sequence ID" value="NZ_PTIZ01000002.1"/>
</dbReference>
<dbReference type="SUPFAM" id="SSF52540">
    <property type="entry name" value="P-loop containing nucleoside triphosphate hydrolases"/>
    <property type="match status" value="1"/>
</dbReference>
<dbReference type="NCBIfam" id="TIGR03420">
    <property type="entry name" value="DnaA_homol_Hda"/>
    <property type="match status" value="1"/>
</dbReference>
<dbReference type="EMBL" id="PTIZ01000002">
    <property type="protein sequence ID" value="PPK77073.1"/>
    <property type="molecule type" value="Genomic_DNA"/>
</dbReference>
<name>A0A2S6HI58_9GAMM</name>
<evidence type="ECO:0000313" key="4">
    <source>
        <dbReference type="Proteomes" id="UP000240010"/>
    </source>
</evidence>
<sequence>MAEQLPLHFEFRANQTFDDFFPGANHEIITHLQQCIAGLGEQQIFLWGKSGQGKTHLLQACCHRAQNQNLSSFYFDLSQAELPDPSLLNGLDEYDVVCFDNIERIADNAAWELAFFNFFNQHRDRGHKLIVSASSAPNDIAIQLPDLRTRLNWGLTLKIQPLTDSDRIAALIFKADQMGFEIAPQAGRFLLTHYDRDLASLWALLEKLDRASLAAKRKLTLPFLKQILNEDSHD</sequence>
<dbReference type="Pfam" id="PF00308">
    <property type="entry name" value="Bac_DnaA"/>
    <property type="match status" value="2"/>
</dbReference>
<accession>A0A2S6HI58</accession>
<dbReference type="GO" id="GO:0032297">
    <property type="term" value="P:negative regulation of DNA-templated DNA replication initiation"/>
    <property type="evidence" value="ECO:0007669"/>
    <property type="project" value="InterPro"/>
</dbReference>
<dbReference type="InterPro" id="IPR055199">
    <property type="entry name" value="Hda_lid"/>
</dbReference>
<dbReference type="GO" id="GO:0006270">
    <property type="term" value="P:DNA replication initiation"/>
    <property type="evidence" value="ECO:0007669"/>
    <property type="project" value="TreeGrafter"/>
</dbReference>
<evidence type="ECO:0000259" key="1">
    <source>
        <dbReference type="Pfam" id="PF00308"/>
    </source>
</evidence>
<dbReference type="PANTHER" id="PTHR30050:SF5">
    <property type="entry name" value="DNAA REGULATORY INACTIVATOR HDA"/>
    <property type="match status" value="1"/>
</dbReference>
<evidence type="ECO:0000313" key="3">
    <source>
        <dbReference type="EMBL" id="PPK77073.1"/>
    </source>
</evidence>
<dbReference type="AlphaFoldDB" id="A0A2S6HI58"/>
<feature type="domain" description="Chromosomal replication initiator protein DnaA ATPAse" evidence="1">
    <location>
        <begin position="14"/>
        <end position="69"/>
    </location>
</feature>
<dbReference type="InterPro" id="IPR017788">
    <property type="entry name" value="Hda"/>
</dbReference>
<dbReference type="InterPro" id="IPR027417">
    <property type="entry name" value="P-loop_NTPase"/>
</dbReference>
<dbReference type="CDD" id="cd00009">
    <property type="entry name" value="AAA"/>
    <property type="match status" value="1"/>
</dbReference>
<comment type="caution">
    <text evidence="3">The sequence shown here is derived from an EMBL/GenBank/DDBJ whole genome shotgun (WGS) entry which is preliminary data.</text>
</comment>
<proteinExistence type="predicted"/>
<gene>
    <name evidence="3" type="ORF">B0F87_102179</name>
</gene>
<evidence type="ECO:0000259" key="2">
    <source>
        <dbReference type="Pfam" id="PF22688"/>
    </source>
</evidence>
<feature type="domain" description="Hda lid" evidence="2">
    <location>
        <begin position="164"/>
        <end position="228"/>
    </location>
</feature>
<dbReference type="Gene3D" id="1.10.8.60">
    <property type="match status" value="1"/>
</dbReference>